<keyword evidence="5" id="KW-0813">Transport</keyword>
<evidence type="ECO:0000256" key="3">
    <source>
        <dbReference type="ARBA" id="ARBA00022989"/>
    </source>
</evidence>
<evidence type="ECO:0000256" key="2">
    <source>
        <dbReference type="ARBA" id="ARBA00022692"/>
    </source>
</evidence>
<keyword evidence="3 5" id="KW-1133">Transmembrane helix</keyword>
<dbReference type="InterPro" id="IPR000412">
    <property type="entry name" value="ABC_2_transport"/>
</dbReference>
<keyword evidence="5" id="KW-1003">Cell membrane</keyword>
<comment type="subcellular location">
    <subcellularLocation>
        <location evidence="5">Cell membrane</location>
        <topology evidence="5">Multi-pass membrane protein</topology>
    </subcellularLocation>
    <subcellularLocation>
        <location evidence="1">Membrane</location>
        <topology evidence="1">Multi-pass membrane protein</topology>
    </subcellularLocation>
</comment>
<dbReference type="PRINTS" id="PR00164">
    <property type="entry name" value="ABC2TRNSPORT"/>
</dbReference>
<keyword evidence="4 5" id="KW-0472">Membrane</keyword>
<dbReference type="EMBL" id="JACRKR010000022">
    <property type="protein sequence ID" value="MBI5078480.1"/>
    <property type="molecule type" value="Genomic_DNA"/>
</dbReference>
<dbReference type="PROSITE" id="PS51012">
    <property type="entry name" value="ABC_TM2"/>
    <property type="match status" value="1"/>
</dbReference>
<reference evidence="7" key="1">
    <citation type="submission" date="2020-07" db="EMBL/GenBank/DDBJ databases">
        <title>Huge and variable diversity of episymbiotic CPR bacteria and DPANN archaea in groundwater ecosystems.</title>
        <authorList>
            <person name="He C.Y."/>
            <person name="Keren R."/>
            <person name="Whittaker M."/>
            <person name="Farag I.F."/>
            <person name="Doudna J."/>
            <person name="Cate J.H.D."/>
            <person name="Banfield J.F."/>
        </authorList>
    </citation>
    <scope>NUCLEOTIDE SEQUENCE</scope>
    <source>
        <strain evidence="7">NC_groundwater_1860_Pr3_B-0.1um_51_7</strain>
    </source>
</reference>
<dbReference type="PANTHER" id="PTHR43229">
    <property type="entry name" value="NODULATION PROTEIN J"/>
    <property type="match status" value="1"/>
</dbReference>
<protein>
    <recommendedName>
        <fullName evidence="5">Transport permease protein</fullName>
    </recommendedName>
</protein>
<comment type="caution">
    <text evidence="7">The sequence shown here is derived from an EMBL/GenBank/DDBJ whole genome shotgun (WGS) entry which is preliminary data.</text>
</comment>
<dbReference type="InterPro" id="IPR013525">
    <property type="entry name" value="ABC2_TM"/>
</dbReference>
<dbReference type="PIRSF" id="PIRSF006648">
    <property type="entry name" value="DrrB"/>
    <property type="match status" value="1"/>
</dbReference>
<keyword evidence="2 5" id="KW-0812">Transmembrane</keyword>
<organism evidence="7 8">
    <name type="scientific">Candidatus Saganbacteria bacterium</name>
    <dbReference type="NCBI Taxonomy" id="2575572"/>
    <lineage>
        <taxon>Bacteria</taxon>
        <taxon>Bacillati</taxon>
        <taxon>Saganbacteria</taxon>
    </lineage>
</organism>
<evidence type="ECO:0000256" key="5">
    <source>
        <dbReference type="RuleBase" id="RU361157"/>
    </source>
</evidence>
<feature type="transmembrane region" description="Helical" evidence="5">
    <location>
        <begin position="56"/>
        <end position="79"/>
    </location>
</feature>
<dbReference type="InterPro" id="IPR051784">
    <property type="entry name" value="Nod_factor_ABC_transporter"/>
</dbReference>
<evidence type="ECO:0000313" key="8">
    <source>
        <dbReference type="Proteomes" id="UP000808761"/>
    </source>
</evidence>
<dbReference type="AlphaFoldDB" id="A0A9D6UMS3"/>
<dbReference type="InterPro" id="IPR047817">
    <property type="entry name" value="ABC2_TM_bact-type"/>
</dbReference>
<feature type="transmembrane region" description="Helical" evidence="5">
    <location>
        <begin position="141"/>
        <end position="161"/>
    </location>
</feature>
<feature type="domain" description="ABC transmembrane type-2" evidence="6">
    <location>
        <begin position="24"/>
        <end position="252"/>
    </location>
</feature>
<feature type="transmembrane region" description="Helical" evidence="5">
    <location>
        <begin position="21"/>
        <end position="50"/>
    </location>
</feature>
<proteinExistence type="inferred from homology"/>
<comment type="similarity">
    <text evidence="5">Belongs to the ABC-2 integral membrane protein family.</text>
</comment>
<dbReference type="GO" id="GO:0043190">
    <property type="term" value="C:ATP-binding cassette (ABC) transporter complex"/>
    <property type="evidence" value="ECO:0007669"/>
    <property type="project" value="InterPro"/>
</dbReference>
<name>A0A9D6UMS3_UNCSA</name>
<accession>A0A9D6UMS3</accession>
<feature type="transmembrane region" description="Helical" evidence="5">
    <location>
        <begin position="173"/>
        <end position="192"/>
    </location>
</feature>
<dbReference type="Proteomes" id="UP000808761">
    <property type="component" value="Unassembled WGS sequence"/>
</dbReference>
<gene>
    <name evidence="7" type="ORF">HZB08_00455</name>
</gene>
<dbReference type="GO" id="GO:0140359">
    <property type="term" value="F:ABC-type transporter activity"/>
    <property type="evidence" value="ECO:0007669"/>
    <property type="project" value="InterPro"/>
</dbReference>
<feature type="transmembrane region" description="Helical" evidence="5">
    <location>
        <begin position="117"/>
        <end position="135"/>
    </location>
</feature>
<sequence>MSLSYRVYYVWKRNFYSFKRFVIPTLLVSLGEPLFYLVAMGMGLGAYMGLLGGKSYLGFLAPGIVMSGVMLSSAFECLYGTLVRMIHEKIFDSLIVTPISAEDAVAGDIAWAIFRGWISGFLVLAAAVLLGAVSVSLPGVILLFLAMTAVGLVFASLSMIVTSFAPNFDFFNYYTELFITPMFFFSGVFFPLDRLPEWVKVAAHFLPLTHAVDISRAALEGRFSTALAYNFLALILPGIILFYAALLCMKRRLIK</sequence>
<dbReference type="PANTHER" id="PTHR43229:SF2">
    <property type="entry name" value="NODULATION PROTEIN J"/>
    <property type="match status" value="1"/>
</dbReference>
<evidence type="ECO:0000259" key="6">
    <source>
        <dbReference type="PROSITE" id="PS51012"/>
    </source>
</evidence>
<feature type="transmembrane region" description="Helical" evidence="5">
    <location>
        <begin position="227"/>
        <end position="249"/>
    </location>
</feature>
<evidence type="ECO:0000256" key="4">
    <source>
        <dbReference type="ARBA" id="ARBA00023136"/>
    </source>
</evidence>
<evidence type="ECO:0000256" key="1">
    <source>
        <dbReference type="ARBA" id="ARBA00004141"/>
    </source>
</evidence>
<dbReference type="Pfam" id="PF01061">
    <property type="entry name" value="ABC2_membrane"/>
    <property type="match status" value="1"/>
</dbReference>
<evidence type="ECO:0000313" key="7">
    <source>
        <dbReference type="EMBL" id="MBI5078480.1"/>
    </source>
</evidence>